<dbReference type="Pfam" id="PF13421">
    <property type="entry name" value="Band_7_1"/>
    <property type="match status" value="1"/>
</dbReference>
<feature type="domain" description="Zinc-ribbon" evidence="2">
    <location>
        <begin position="362"/>
        <end position="383"/>
    </location>
</feature>
<dbReference type="InterPro" id="IPR026870">
    <property type="entry name" value="Zinc_ribbon_dom"/>
</dbReference>
<keyword evidence="4" id="KW-0378">Hydrolase</keyword>
<dbReference type="GO" id="GO:0008233">
    <property type="term" value="F:peptidase activity"/>
    <property type="evidence" value="ECO:0007669"/>
    <property type="project" value="UniProtKB-KW"/>
</dbReference>
<evidence type="ECO:0000259" key="1">
    <source>
        <dbReference type="Pfam" id="PF12773"/>
    </source>
</evidence>
<sequence>MSIIDRVKFDGIDNGNWLVCKYPSEKLSTATKLIVSEGQVAVFFKGGQIFDVFNPGTYTLTTENIPFLSAFINLPYGGETPFTAEIYFLNTTSKLDLYWGTKDPIQIVDPKYKIRLKVRAFGQFGFKISDYKVFLRELIGSMGPYKVCNPENISSFFKGALITKVKNIIAAEIIKNNISALEISVHLEELSNYAFEKVREEFGKYGIDIVSFFIESINFPEEDFDMINKILVDKAAFDIIGEERYNTKRSFDVYEKAAENDNGAASTAASVGIGLGLANNISNVSMNTSGSLGNIEGAKYENNNGCKCNSCGHINKAQSKFCTKCGEKLIEEKICENCGASNEIDAKFCSSCGNKLIKEVICPSCKKELTEDARFCNFCGAKVGE</sequence>
<dbReference type="PANTHER" id="PTHR37826">
    <property type="entry name" value="FLOTILLIN BAND_7_5 DOMAIN PROTEIN"/>
    <property type="match status" value="1"/>
</dbReference>
<feature type="domain" description="SPFH" evidence="3">
    <location>
        <begin position="27"/>
        <end position="229"/>
    </location>
</feature>
<dbReference type="InterPro" id="IPR036013">
    <property type="entry name" value="Band_7/SPFH_dom_sf"/>
</dbReference>
<accession>A0ABT9UTB5</accession>
<dbReference type="InterPro" id="IPR025874">
    <property type="entry name" value="DZR"/>
</dbReference>
<dbReference type="CDD" id="cd03408">
    <property type="entry name" value="SPFH_like_u1"/>
    <property type="match status" value="1"/>
</dbReference>
<dbReference type="EMBL" id="JAUSUF010000003">
    <property type="protein sequence ID" value="MDQ0149552.1"/>
    <property type="molecule type" value="Genomic_DNA"/>
</dbReference>
<feature type="domain" description="DZANK-type" evidence="1">
    <location>
        <begin position="308"/>
        <end position="353"/>
    </location>
</feature>
<dbReference type="Gene3D" id="4.10.1060.50">
    <property type="match status" value="1"/>
</dbReference>
<keyword evidence="4" id="KW-0645">Protease</keyword>
<evidence type="ECO:0000259" key="2">
    <source>
        <dbReference type="Pfam" id="PF13240"/>
    </source>
</evidence>
<dbReference type="InterPro" id="IPR038587">
    <property type="entry name" value="Ribosomal_eL40_sf"/>
</dbReference>
<dbReference type="Pfam" id="PF12773">
    <property type="entry name" value="DZR"/>
    <property type="match status" value="1"/>
</dbReference>
<keyword evidence="5" id="KW-1185">Reference proteome</keyword>
<gene>
    <name evidence="4" type="ORF">J2S18_001482</name>
</gene>
<dbReference type="Proteomes" id="UP001228504">
    <property type="component" value="Unassembled WGS sequence"/>
</dbReference>
<name>A0ABT9UTB5_9FIRM</name>
<evidence type="ECO:0000313" key="5">
    <source>
        <dbReference type="Proteomes" id="UP001228504"/>
    </source>
</evidence>
<evidence type="ECO:0000259" key="3">
    <source>
        <dbReference type="Pfam" id="PF13421"/>
    </source>
</evidence>
<proteinExistence type="predicted"/>
<organism evidence="4 5">
    <name type="scientific">Eubacterium multiforme</name>
    <dbReference type="NCBI Taxonomy" id="83339"/>
    <lineage>
        <taxon>Bacteria</taxon>
        <taxon>Bacillati</taxon>
        <taxon>Bacillota</taxon>
        <taxon>Clostridia</taxon>
        <taxon>Eubacteriales</taxon>
        <taxon>Eubacteriaceae</taxon>
        <taxon>Eubacterium</taxon>
    </lineage>
</organism>
<dbReference type="SUPFAM" id="SSF117892">
    <property type="entry name" value="Band 7/SPFH domain"/>
    <property type="match status" value="1"/>
</dbReference>
<reference evidence="4 5" key="1">
    <citation type="submission" date="2023-07" db="EMBL/GenBank/DDBJ databases">
        <title>Genomic Encyclopedia of Type Strains, Phase IV (KMG-IV): sequencing the most valuable type-strain genomes for metagenomic binning, comparative biology and taxonomic classification.</title>
        <authorList>
            <person name="Goeker M."/>
        </authorList>
    </citation>
    <scope>NUCLEOTIDE SEQUENCE [LARGE SCALE GENOMIC DNA]</scope>
    <source>
        <strain evidence="4 5">DSM 20694</strain>
    </source>
</reference>
<dbReference type="Pfam" id="PF13240">
    <property type="entry name" value="Zn_Ribbon_1"/>
    <property type="match status" value="1"/>
</dbReference>
<dbReference type="PANTHER" id="PTHR37826:SF2">
    <property type="entry name" value="ZINC-RIBBON DOMAIN-CONTAINING PROTEIN"/>
    <property type="match status" value="1"/>
</dbReference>
<dbReference type="RefSeq" id="WP_307485144.1">
    <property type="nucleotide sequence ID" value="NZ_JAUSUF010000003.1"/>
</dbReference>
<comment type="caution">
    <text evidence="4">The sequence shown here is derived from an EMBL/GenBank/DDBJ whole genome shotgun (WGS) entry which is preliminary data.</text>
</comment>
<evidence type="ECO:0000313" key="4">
    <source>
        <dbReference type="EMBL" id="MDQ0149552.1"/>
    </source>
</evidence>
<protein>
    <submittedName>
        <fullName evidence="4">Membrane protease subunit (Stomatin/prohibitin family)</fullName>
    </submittedName>
</protein>
<dbReference type="InterPro" id="IPR033880">
    <property type="entry name" value="SPFH_YdjI"/>
</dbReference>
<dbReference type="GO" id="GO:0006508">
    <property type="term" value="P:proteolysis"/>
    <property type="evidence" value="ECO:0007669"/>
    <property type="project" value="UniProtKB-KW"/>
</dbReference>